<comment type="caution">
    <text evidence="1">The sequence shown here is derived from an EMBL/GenBank/DDBJ whole genome shotgun (WGS) entry which is preliminary data.</text>
</comment>
<organism evidence="1">
    <name type="scientific">marine sediment metagenome</name>
    <dbReference type="NCBI Taxonomy" id="412755"/>
    <lineage>
        <taxon>unclassified sequences</taxon>
        <taxon>metagenomes</taxon>
        <taxon>ecological metagenomes</taxon>
    </lineage>
</organism>
<protein>
    <recommendedName>
        <fullName evidence="2">Trigger factor C-terminal domain-containing protein</fullName>
    </recommendedName>
</protein>
<dbReference type="GO" id="GO:0006457">
    <property type="term" value="P:protein folding"/>
    <property type="evidence" value="ECO:0007669"/>
    <property type="project" value="InterPro"/>
</dbReference>
<proteinExistence type="predicted"/>
<feature type="non-terminal residue" evidence="1">
    <location>
        <position position="1"/>
    </location>
</feature>
<dbReference type="Gene3D" id="1.10.3120.10">
    <property type="entry name" value="Trigger factor, C-terminal domain"/>
    <property type="match status" value="1"/>
</dbReference>
<evidence type="ECO:0008006" key="2">
    <source>
        <dbReference type="Google" id="ProtNLM"/>
    </source>
</evidence>
<dbReference type="EMBL" id="BARV01013392">
    <property type="protein sequence ID" value="GAI22088.1"/>
    <property type="molecule type" value="Genomic_DNA"/>
</dbReference>
<dbReference type="GO" id="GO:0015031">
    <property type="term" value="P:protein transport"/>
    <property type="evidence" value="ECO:0007669"/>
    <property type="project" value="InterPro"/>
</dbReference>
<dbReference type="InterPro" id="IPR037041">
    <property type="entry name" value="Trigger_fac_C_sf"/>
</dbReference>
<reference evidence="1" key="1">
    <citation type="journal article" date="2014" name="Front. Microbiol.">
        <title>High frequency of phylogenetically diverse reductive dehalogenase-homologous genes in deep subseafloor sedimentary metagenomes.</title>
        <authorList>
            <person name="Kawai M."/>
            <person name="Futagami T."/>
            <person name="Toyoda A."/>
            <person name="Takaki Y."/>
            <person name="Nishi S."/>
            <person name="Hori S."/>
            <person name="Arai W."/>
            <person name="Tsubouchi T."/>
            <person name="Morono Y."/>
            <person name="Uchiyama I."/>
            <person name="Ito T."/>
            <person name="Fujiyama A."/>
            <person name="Inagaki F."/>
            <person name="Takami H."/>
        </authorList>
    </citation>
    <scope>NUCLEOTIDE SEQUENCE</scope>
    <source>
        <strain evidence="1">Expedition CK06-06</strain>
    </source>
</reference>
<sequence>AEIDTEIENMTRDADENKKDKLKGFLNAPQARESIKQTLLTRKTIQRLVEIAKGSKKG</sequence>
<gene>
    <name evidence="1" type="ORF">S06H3_24209</name>
</gene>
<dbReference type="AlphaFoldDB" id="X1LSN7"/>
<evidence type="ECO:0000313" key="1">
    <source>
        <dbReference type="EMBL" id="GAI22088.1"/>
    </source>
</evidence>
<accession>X1LSN7</accession>
<name>X1LSN7_9ZZZZ</name>